<evidence type="ECO:0000313" key="1">
    <source>
        <dbReference type="EMBL" id="GAG56472.1"/>
    </source>
</evidence>
<accession>X0ZE63</accession>
<organism evidence="1">
    <name type="scientific">marine sediment metagenome</name>
    <dbReference type="NCBI Taxonomy" id="412755"/>
    <lineage>
        <taxon>unclassified sequences</taxon>
        <taxon>metagenomes</taxon>
        <taxon>ecological metagenomes</taxon>
    </lineage>
</organism>
<proteinExistence type="predicted"/>
<name>X0ZE63_9ZZZZ</name>
<reference evidence="1" key="1">
    <citation type="journal article" date="2014" name="Front. Microbiol.">
        <title>High frequency of phylogenetically diverse reductive dehalogenase-homologous genes in deep subseafloor sedimentary metagenomes.</title>
        <authorList>
            <person name="Kawai M."/>
            <person name="Futagami T."/>
            <person name="Toyoda A."/>
            <person name="Takaki Y."/>
            <person name="Nishi S."/>
            <person name="Hori S."/>
            <person name="Arai W."/>
            <person name="Tsubouchi T."/>
            <person name="Morono Y."/>
            <person name="Uchiyama I."/>
            <person name="Ito T."/>
            <person name="Fujiyama A."/>
            <person name="Inagaki F."/>
            <person name="Takami H."/>
        </authorList>
    </citation>
    <scope>NUCLEOTIDE SEQUENCE</scope>
    <source>
        <strain evidence="1">Expedition CK06-06</strain>
    </source>
</reference>
<gene>
    <name evidence="1" type="ORF">S01H4_13677</name>
</gene>
<sequence>MKPERLAALIEKFSSRRIVVLGDFFLDKYLDV</sequence>
<feature type="non-terminal residue" evidence="1">
    <location>
        <position position="32"/>
    </location>
</feature>
<dbReference type="EMBL" id="BART01006016">
    <property type="protein sequence ID" value="GAG56472.1"/>
    <property type="molecule type" value="Genomic_DNA"/>
</dbReference>
<dbReference type="AlphaFoldDB" id="X0ZE63"/>
<protein>
    <submittedName>
        <fullName evidence="1">Uncharacterized protein</fullName>
    </submittedName>
</protein>
<comment type="caution">
    <text evidence="1">The sequence shown here is derived from an EMBL/GenBank/DDBJ whole genome shotgun (WGS) entry which is preliminary data.</text>
</comment>